<name>A0AA36CMF6_9BILA</name>
<dbReference type="AlphaFoldDB" id="A0AA36CMF6"/>
<dbReference type="InterPro" id="IPR016187">
    <property type="entry name" value="CTDL_fold"/>
</dbReference>
<sequence length="307" mass="35396">MILYPLFIILIGYLQSILAITCPNGSEWKDDLGYCLLPINTQVNYSAATKACGKVGGHLISIHNLFENILFSAYVDEYFPKTKTSWLGMHADQFQVWAWDDASKWDYEHWAKQEPFDGNYCAQLHLKDQLWHSADCDEDKAAFLCGIQPQTTDSTTPAITTKWPGKCPTEWSYFDKTNACYYIGANMSWTDGETYCRSQHSHLVSVHSFEENQFILDLKYTTDCDVVANDWISITLLGSYRDYHDQTWLWSDGTPFDYAPDLCNDEFGRHFMIDNTKCSMCQNGTWFSVLSDYDNSIYPFFACKFVL</sequence>
<feature type="domain" description="C-type lectin" evidence="2">
    <location>
        <begin position="176"/>
        <end position="286"/>
    </location>
</feature>
<organism evidence="3 4">
    <name type="scientific">Mesorhabditis spiculigera</name>
    <dbReference type="NCBI Taxonomy" id="96644"/>
    <lineage>
        <taxon>Eukaryota</taxon>
        <taxon>Metazoa</taxon>
        <taxon>Ecdysozoa</taxon>
        <taxon>Nematoda</taxon>
        <taxon>Chromadorea</taxon>
        <taxon>Rhabditida</taxon>
        <taxon>Rhabditina</taxon>
        <taxon>Rhabditomorpha</taxon>
        <taxon>Rhabditoidea</taxon>
        <taxon>Rhabditidae</taxon>
        <taxon>Mesorhabditinae</taxon>
        <taxon>Mesorhabditis</taxon>
    </lineage>
</organism>
<feature type="domain" description="C-type lectin" evidence="2">
    <location>
        <begin position="31"/>
        <end position="138"/>
    </location>
</feature>
<dbReference type="SUPFAM" id="SSF56436">
    <property type="entry name" value="C-type lectin-like"/>
    <property type="match status" value="2"/>
</dbReference>
<evidence type="ECO:0000256" key="1">
    <source>
        <dbReference type="ARBA" id="ARBA00023157"/>
    </source>
</evidence>
<evidence type="ECO:0000259" key="2">
    <source>
        <dbReference type="PROSITE" id="PS50041"/>
    </source>
</evidence>
<gene>
    <name evidence="3" type="ORF">MSPICULIGERA_LOCUS9480</name>
</gene>
<dbReference type="SMART" id="SM00034">
    <property type="entry name" value="CLECT"/>
    <property type="match status" value="2"/>
</dbReference>
<comment type="caution">
    <text evidence="3">The sequence shown here is derived from an EMBL/GenBank/DDBJ whole genome shotgun (WGS) entry which is preliminary data.</text>
</comment>
<accession>A0AA36CMF6</accession>
<evidence type="ECO:0000313" key="3">
    <source>
        <dbReference type="EMBL" id="CAJ0571055.1"/>
    </source>
</evidence>
<reference evidence="3" key="1">
    <citation type="submission" date="2023-06" db="EMBL/GenBank/DDBJ databases">
        <authorList>
            <person name="Delattre M."/>
        </authorList>
    </citation>
    <scope>NUCLEOTIDE SEQUENCE</scope>
    <source>
        <strain evidence="3">AF72</strain>
    </source>
</reference>
<keyword evidence="4" id="KW-1185">Reference proteome</keyword>
<dbReference type="InterPro" id="IPR016186">
    <property type="entry name" value="C-type_lectin-like/link_sf"/>
</dbReference>
<keyword evidence="1" id="KW-1015">Disulfide bond</keyword>
<dbReference type="PANTHER" id="PTHR22803">
    <property type="entry name" value="MANNOSE, PHOSPHOLIPASE, LECTIN RECEPTOR RELATED"/>
    <property type="match status" value="1"/>
</dbReference>
<protein>
    <recommendedName>
        <fullName evidence="2">C-type lectin domain-containing protein</fullName>
    </recommendedName>
</protein>
<proteinExistence type="predicted"/>
<dbReference type="EMBL" id="CATQJA010002530">
    <property type="protein sequence ID" value="CAJ0571055.1"/>
    <property type="molecule type" value="Genomic_DNA"/>
</dbReference>
<dbReference type="Proteomes" id="UP001177023">
    <property type="component" value="Unassembled WGS sequence"/>
</dbReference>
<dbReference type="InterPro" id="IPR018378">
    <property type="entry name" value="C-type_lectin_CS"/>
</dbReference>
<dbReference type="InterPro" id="IPR001304">
    <property type="entry name" value="C-type_lectin-like"/>
</dbReference>
<dbReference type="PROSITE" id="PS50041">
    <property type="entry name" value="C_TYPE_LECTIN_2"/>
    <property type="match status" value="2"/>
</dbReference>
<evidence type="ECO:0000313" key="4">
    <source>
        <dbReference type="Proteomes" id="UP001177023"/>
    </source>
</evidence>
<dbReference type="Gene3D" id="3.10.100.10">
    <property type="entry name" value="Mannose-Binding Protein A, subunit A"/>
    <property type="match status" value="2"/>
</dbReference>
<dbReference type="InterPro" id="IPR050111">
    <property type="entry name" value="C-type_lectin/snaclec_domain"/>
</dbReference>
<dbReference type="Pfam" id="PF00059">
    <property type="entry name" value="Lectin_C"/>
    <property type="match status" value="2"/>
</dbReference>
<dbReference type="PROSITE" id="PS00615">
    <property type="entry name" value="C_TYPE_LECTIN_1"/>
    <property type="match status" value="1"/>
</dbReference>
<feature type="non-terminal residue" evidence="3">
    <location>
        <position position="1"/>
    </location>
</feature>